<keyword evidence="1" id="KW-0456">Lyase</keyword>
<proteinExistence type="predicted"/>
<sequence>MKNRYYFAYGSNLHPLRLRERLGKSEAHGRGRLPMARLLFNKSARDGSGKGNIAFTENLLDEVFGSIYKLSKKQERLLNRYEALGHGYHKIDVGVELDDKREITCFTYQAMPGYTDPEILPYNWYKQLVYLGAEYMEFPEPYLQKIQQTPSIEDPQKRRARKNKQLIQKMQLQKKPQSS</sequence>
<feature type="binding site" evidence="3">
    <location>
        <position position="125"/>
    </location>
    <ligand>
        <name>substrate</name>
    </ligand>
</feature>
<feature type="compositionally biased region" description="Low complexity" evidence="4">
    <location>
        <begin position="165"/>
        <end position="179"/>
    </location>
</feature>
<dbReference type="InterPro" id="IPR013024">
    <property type="entry name" value="GGCT-like"/>
</dbReference>
<dbReference type="RefSeq" id="WP_142454580.1">
    <property type="nucleotide sequence ID" value="NZ_FXTP01000008.1"/>
</dbReference>
<evidence type="ECO:0000313" key="6">
    <source>
        <dbReference type="Proteomes" id="UP000317557"/>
    </source>
</evidence>
<name>A0A521DEP9_9BACT</name>
<dbReference type="PANTHER" id="PTHR12935:SF0">
    <property type="entry name" value="GAMMA-GLUTAMYLCYCLOTRANSFERASE"/>
    <property type="match status" value="1"/>
</dbReference>
<dbReference type="PANTHER" id="PTHR12935">
    <property type="entry name" value="GAMMA-GLUTAMYLCYCLOTRANSFERASE"/>
    <property type="match status" value="1"/>
</dbReference>
<feature type="active site" description="Proton acceptor" evidence="2">
    <location>
        <position position="82"/>
    </location>
</feature>
<dbReference type="InterPro" id="IPR036568">
    <property type="entry name" value="GGCT-like_sf"/>
</dbReference>
<evidence type="ECO:0000256" key="4">
    <source>
        <dbReference type="SAM" id="MobiDB-lite"/>
    </source>
</evidence>
<organism evidence="5 6">
    <name type="scientific">Gracilimonas mengyeensis</name>
    <dbReference type="NCBI Taxonomy" id="1302730"/>
    <lineage>
        <taxon>Bacteria</taxon>
        <taxon>Pseudomonadati</taxon>
        <taxon>Balneolota</taxon>
        <taxon>Balneolia</taxon>
        <taxon>Balneolales</taxon>
        <taxon>Balneolaceae</taxon>
        <taxon>Gracilimonas</taxon>
    </lineage>
</organism>
<dbReference type="EMBL" id="FXTP01000008">
    <property type="protein sequence ID" value="SMO70274.1"/>
    <property type="molecule type" value="Genomic_DNA"/>
</dbReference>
<dbReference type="GO" id="GO:0003839">
    <property type="term" value="F:gamma-glutamylcyclotransferase activity"/>
    <property type="evidence" value="ECO:0007669"/>
    <property type="project" value="InterPro"/>
</dbReference>
<dbReference type="OrthoDB" id="9798388at2"/>
<accession>A0A521DEP9</accession>
<dbReference type="Proteomes" id="UP000317557">
    <property type="component" value="Unassembled WGS sequence"/>
</dbReference>
<feature type="binding site" evidence="3">
    <location>
        <begin position="6"/>
        <end position="11"/>
    </location>
    <ligand>
        <name>substrate</name>
    </ligand>
</feature>
<dbReference type="AlphaFoldDB" id="A0A521DEP9"/>
<gene>
    <name evidence="5" type="ORF">SAMN06265219_108117</name>
</gene>
<keyword evidence="6" id="KW-1185">Reference proteome</keyword>
<evidence type="ECO:0000313" key="5">
    <source>
        <dbReference type="EMBL" id="SMO70274.1"/>
    </source>
</evidence>
<dbReference type="Gene3D" id="3.10.490.10">
    <property type="entry name" value="Gamma-glutamyl cyclotransferase-like"/>
    <property type="match status" value="1"/>
</dbReference>
<protein>
    <submittedName>
        <fullName evidence="5">AIG2-like family protein</fullName>
    </submittedName>
</protein>
<dbReference type="SUPFAM" id="SSF110857">
    <property type="entry name" value="Gamma-glutamyl cyclotransferase-like"/>
    <property type="match status" value="1"/>
</dbReference>
<reference evidence="5 6" key="1">
    <citation type="submission" date="2017-05" db="EMBL/GenBank/DDBJ databases">
        <authorList>
            <person name="Varghese N."/>
            <person name="Submissions S."/>
        </authorList>
    </citation>
    <scope>NUCLEOTIDE SEQUENCE [LARGE SCALE GENOMIC DNA]</scope>
    <source>
        <strain evidence="5 6">DSM 21985</strain>
    </source>
</reference>
<evidence type="ECO:0000256" key="3">
    <source>
        <dbReference type="PIRSR" id="PIRSR617939-2"/>
    </source>
</evidence>
<evidence type="ECO:0000256" key="2">
    <source>
        <dbReference type="PIRSR" id="PIRSR617939-1"/>
    </source>
</evidence>
<evidence type="ECO:0000256" key="1">
    <source>
        <dbReference type="ARBA" id="ARBA00023239"/>
    </source>
</evidence>
<dbReference type="CDD" id="cd06661">
    <property type="entry name" value="GGCT_like"/>
    <property type="match status" value="1"/>
</dbReference>
<feature type="region of interest" description="Disordered" evidence="4">
    <location>
        <begin position="148"/>
        <end position="179"/>
    </location>
</feature>
<dbReference type="Pfam" id="PF13772">
    <property type="entry name" value="AIG2_2"/>
    <property type="match status" value="1"/>
</dbReference>
<dbReference type="InterPro" id="IPR017939">
    <property type="entry name" value="G-Glutamylcylcotransferase"/>
</dbReference>